<evidence type="ECO:0000313" key="7">
    <source>
        <dbReference type="EMBL" id="KFI82947.1"/>
    </source>
</evidence>
<comment type="caution">
    <text evidence="7">The sequence shown here is derived from an EMBL/GenBank/DDBJ whole genome shotgun (WGS) entry which is preliminary data.</text>
</comment>
<feature type="transmembrane region" description="Helical" evidence="5">
    <location>
        <begin position="26"/>
        <end position="46"/>
    </location>
</feature>
<dbReference type="GO" id="GO:0140359">
    <property type="term" value="F:ABC-type transporter activity"/>
    <property type="evidence" value="ECO:0007669"/>
    <property type="project" value="InterPro"/>
</dbReference>
<dbReference type="InterPro" id="IPR023908">
    <property type="entry name" value="xxxLxxG_rpt"/>
</dbReference>
<evidence type="ECO:0000256" key="3">
    <source>
        <dbReference type="ARBA" id="ARBA00022989"/>
    </source>
</evidence>
<sequence length="870" mass="87283">MAAVHAAVADAGKAPKRSRSRQTVDIMVIAVLIVLAVLPLIYAGLLTDANIDPVGRLDNVDAAIVNLDEGKTITAAGKTTTSNLGDQVADTMTGNSSGTTNFNWHATTQDDASDGLKHGRYLVTMVIPKDFTADALSSATSTASQAAAVQQGNIDITTDDSVNYLAGTIAQTVGTALERSLSGKVSSAYLDKVYLTISGMHDSLSEASEGAGALAAGTKKSAAGAGTLATGLSTMSEKTAALPTATKRLADGASAVGTGVGALASGSQTLATGTQTLTNAVSALPTATQSLSSGVNAVANAVQPLSTGAGTLANATAKIADGASQSATGAASLASGSNDLHAATSKLSTGADGALAGAASISSGAAKLSDSAYTLQQLQAAESAKIQKLMDSYDSMDDTERIAALQEIQTLSQQLKQGTTALSGRDSQSGLTALSTASAQLLGSQASGSSAATGLTALSAGAKSVDTGASQLSSGAGTLSQGLATLSSGAKQSNSGAQSLASGLSTLNANMPKLTAGAAKLNTASSSLVSATSKLSSGAGTLNGGLQTLNAKVPSLASGLNTLNTQSQTLVLSINAAAKGSQQLSTASSTIASGSKTLASALSTGADKVPSYTNAQAKEISSKASQPVTVTSTRNHKVSNTGSGMLPYFLGLALWLGALSTFMMRPALRAKLMRKRRSPLVVTLGSYLPYAVLGMVQTIAAVSVVHWGIGVDVANLWGLFLFTMFASCCYMAISQACIVLLGDPGKFVLIMLMVTQLTSGGGTYPVETTPAFFQAVNPYLPMTYVIKGIRSLIGGGSVFVGPAIAPMLIWGITALLVTFLSASILMRKVRSTDPAEMPMSVIGGASEKKAEESLLPADVETTGVMQPVAG</sequence>
<keyword evidence="4 5" id="KW-0472">Membrane</keyword>
<proteinExistence type="predicted"/>
<dbReference type="Pfam" id="PF12698">
    <property type="entry name" value="ABC2_membrane_3"/>
    <property type="match status" value="1"/>
</dbReference>
<dbReference type="PANTHER" id="PTHR43077:SF5">
    <property type="entry name" value="PHAGE INFECTION PROTEIN"/>
    <property type="match status" value="1"/>
</dbReference>
<evidence type="ECO:0000256" key="2">
    <source>
        <dbReference type="ARBA" id="ARBA00022692"/>
    </source>
</evidence>
<dbReference type="PANTHER" id="PTHR43077">
    <property type="entry name" value="TRANSPORT PERMEASE YVFS-RELATED"/>
    <property type="match status" value="1"/>
</dbReference>
<feature type="transmembrane region" description="Helical" evidence="5">
    <location>
        <begin position="680"/>
        <end position="705"/>
    </location>
</feature>
<keyword evidence="2 5" id="KW-0812">Transmembrane</keyword>
<feature type="transmembrane region" description="Helical" evidence="5">
    <location>
        <begin position="645"/>
        <end position="668"/>
    </location>
</feature>
<dbReference type="AlphaFoldDB" id="A0A087CI47"/>
<dbReference type="RefSeq" id="WP_033497961.1">
    <property type="nucleotide sequence ID" value="NZ_JGZI01000008.1"/>
</dbReference>
<keyword evidence="3 5" id="KW-1133">Transmembrane helix</keyword>
<name>A0A087CI47_9BIFI</name>
<feature type="domain" description="ABC-2 type transporter transmembrane" evidence="6">
    <location>
        <begin position="550"/>
        <end position="819"/>
    </location>
</feature>
<dbReference type="InterPro" id="IPR017500">
    <property type="entry name" value="Phage_infect_YhgE_N"/>
</dbReference>
<dbReference type="NCBIfam" id="TIGR03062">
    <property type="entry name" value="pip_yhgE_Cterm"/>
    <property type="match status" value="1"/>
</dbReference>
<keyword evidence="8" id="KW-1185">Reference proteome</keyword>
<gene>
    <name evidence="7" type="ORF">BPSY_0738</name>
</gene>
<feature type="transmembrane region" description="Helical" evidence="5">
    <location>
        <begin position="747"/>
        <end position="766"/>
    </location>
</feature>
<dbReference type="InterPro" id="IPR051328">
    <property type="entry name" value="T7SS_ABC-Transporter"/>
</dbReference>
<reference evidence="7 8" key="1">
    <citation type="submission" date="2014-03" db="EMBL/GenBank/DDBJ databases">
        <title>Genomics of Bifidobacteria.</title>
        <authorList>
            <person name="Ventura M."/>
            <person name="Milani C."/>
            <person name="Lugli G.A."/>
        </authorList>
    </citation>
    <scope>NUCLEOTIDE SEQUENCE [LARGE SCALE GENOMIC DNA]</scope>
    <source>
        <strain evidence="7 8">LMG 21775</strain>
    </source>
</reference>
<evidence type="ECO:0000256" key="5">
    <source>
        <dbReference type="SAM" id="Phobius"/>
    </source>
</evidence>
<evidence type="ECO:0000256" key="1">
    <source>
        <dbReference type="ARBA" id="ARBA00004141"/>
    </source>
</evidence>
<dbReference type="InterPro" id="IPR013525">
    <property type="entry name" value="ABC2_TM"/>
</dbReference>
<dbReference type="NCBIfam" id="TIGR03057">
    <property type="entry name" value="xxxLxxG_by_4"/>
    <property type="match status" value="2"/>
</dbReference>
<comment type="subcellular location">
    <subcellularLocation>
        <location evidence="1">Membrane</location>
        <topology evidence="1">Multi-pass membrane protein</topology>
    </subcellularLocation>
</comment>
<protein>
    <submittedName>
        <fullName evidence="7">YhgE/Pip domain-containing protein</fullName>
    </submittedName>
</protein>
<dbReference type="InterPro" id="IPR017501">
    <property type="entry name" value="Phage_infect_YhgE_C"/>
</dbReference>
<dbReference type="NCBIfam" id="TIGR03061">
    <property type="entry name" value="pip_yhgE_Nterm"/>
    <property type="match status" value="1"/>
</dbReference>
<evidence type="ECO:0000259" key="6">
    <source>
        <dbReference type="Pfam" id="PF12698"/>
    </source>
</evidence>
<dbReference type="GeneID" id="98299946"/>
<feature type="transmembrane region" description="Helical" evidence="5">
    <location>
        <begin position="807"/>
        <end position="826"/>
    </location>
</feature>
<accession>A0A087CI47</accession>
<dbReference type="SUPFAM" id="SSF58104">
    <property type="entry name" value="Methyl-accepting chemotaxis protein (MCP) signaling domain"/>
    <property type="match status" value="1"/>
</dbReference>
<dbReference type="Gene3D" id="3.40.1710.10">
    <property type="entry name" value="abc type-2 transporter like domain"/>
    <property type="match status" value="1"/>
</dbReference>
<dbReference type="GO" id="GO:0016020">
    <property type="term" value="C:membrane"/>
    <property type="evidence" value="ECO:0007669"/>
    <property type="project" value="UniProtKB-SubCell"/>
</dbReference>
<evidence type="ECO:0000313" key="8">
    <source>
        <dbReference type="Proteomes" id="UP000029050"/>
    </source>
</evidence>
<evidence type="ECO:0000256" key="4">
    <source>
        <dbReference type="ARBA" id="ARBA00023136"/>
    </source>
</evidence>
<organism evidence="7 8">
    <name type="scientific">Bifidobacterium psychraerophilum</name>
    <dbReference type="NCBI Taxonomy" id="218140"/>
    <lineage>
        <taxon>Bacteria</taxon>
        <taxon>Bacillati</taxon>
        <taxon>Actinomycetota</taxon>
        <taxon>Actinomycetes</taxon>
        <taxon>Bifidobacteriales</taxon>
        <taxon>Bifidobacteriaceae</taxon>
        <taxon>Bifidobacterium</taxon>
    </lineage>
</organism>
<dbReference type="Proteomes" id="UP000029050">
    <property type="component" value="Unassembled WGS sequence"/>
</dbReference>
<feature type="transmembrane region" description="Helical" evidence="5">
    <location>
        <begin position="717"/>
        <end position="740"/>
    </location>
</feature>
<dbReference type="OrthoDB" id="9811483at2"/>
<dbReference type="eggNOG" id="COG1511">
    <property type="taxonomic scope" value="Bacteria"/>
</dbReference>
<dbReference type="STRING" id="218140.BPSY_0738"/>
<dbReference type="EMBL" id="JGZI01000008">
    <property type="protein sequence ID" value="KFI82947.1"/>
    <property type="molecule type" value="Genomic_DNA"/>
</dbReference>